<protein>
    <submittedName>
        <fullName evidence="2">Uncharacterized protein</fullName>
    </submittedName>
</protein>
<accession>A0A498N0F0</accession>
<reference evidence="2 3" key="1">
    <citation type="submission" date="2018-03" db="EMBL/GenBank/DDBJ databases">
        <title>Draft genome sequence of Rohu Carp (Labeo rohita).</title>
        <authorList>
            <person name="Das P."/>
            <person name="Kushwaha B."/>
            <person name="Joshi C.G."/>
            <person name="Kumar D."/>
            <person name="Nagpure N.S."/>
            <person name="Sahoo L."/>
            <person name="Das S.P."/>
            <person name="Bit A."/>
            <person name="Patnaik S."/>
            <person name="Meher P.K."/>
            <person name="Jayasankar P."/>
            <person name="Koringa P.G."/>
            <person name="Patel N.V."/>
            <person name="Hinsu A.T."/>
            <person name="Kumar R."/>
            <person name="Pandey M."/>
            <person name="Agarwal S."/>
            <person name="Srivastava S."/>
            <person name="Singh M."/>
            <person name="Iquebal M.A."/>
            <person name="Jaiswal S."/>
            <person name="Angadi U.B."/>
            <person name="Kumar N."/>
            <person name="Raza M."/>
            <person name="Shah T.M."/>
            <person name="Rai A."/>
            <person name="Jena J.K."/>
        </authorList>
    </citation>
    <scope>NUCLEOTIDE SEQUENCE [LARGE SCALE GENOMIC DNA]</scope>
    <source>
        <strain evidence="2">DASCIFA01</strain>
        <tissue evidence="2">Testis</tissue>
    </source>
</reference>
<name>A0A498N0F0_LABRO</name>
<feature type="region of interest" description="Disordered" evidence="1">
    <location>
        <begin position="43"/>
        <end position="80"/>
    </location>
</feature>
<organism evidence="2 3">
    <name type="scientific">Labeo rohita</name>
    <name type="common">Indian major carp</name>
    <name type="synonym">Cyprinus rohita</name>
    <dbReference type="NCBI Taxonomy" id="84645"/>
    <lineage>
        <taxon>Eukaryota</taxon>
        <taxon>Metazoa</taxon>
        <taxon>Chordata</taxon>
        <taxon>Craniata</taxon>
        <taxon>Vertebrata</taxon>
        <taxon>Euteleostomi</taxon>
        <taxon>Actinopterygii</taxon>
        <taxon>Neopterygii</taxon>
        <taxon>Teleostei</taxon>
        <taxon>Ostariophysi</taxon>
        <taxon>Cypriniformes</taxon>
        <taxon>Cyprinidae</taxon>
        <taxon>Labeoninae</taxon>
        <taxon>Labeonini</taxon>
        <taxon>Labeo</taxon>
    </lineage>
</organism>
<gene>
    <name evidence="2" type="ORF">ROHU_006763</name>
</gene>
<dbReference type="Proteomes" id="UP000290572">
    <property type="component" value="Unassembled WGS sequence"/>
</dbReference>
<sequence>MSRSSSVGDLVPKDITEILALQQASKKKQGSSLGRAFSWFKGSKRKRSLSNGHSRSGGPCGRSAESTTAKPIHASGDSKGCWNSENIIKYSCAEV</sequence>
<dbReference type="EMBL" id="QBIY01012597">
    <property type="protein sequence ID" value="RXN22257.1"/>
    <property type="molecule type" value="Genomic_DNA"/>
</dbReference>
<evidence type="ECO:0000256" key="1">
    <source>
        <dbReference type="SAM" id="MobiDB-lite"/>
    </source>
</evidence>
<keyword evidence="3" id="KW-1185">Reference proteome</keyword>
<evidence type="ECO:0000313" key="3">
    <source>
        <dbReference type="Proteomes" id="UP000290572"/>
    </source>
</evidence>
<dbReference type="AlphaFoldDB" id="A0A498N0F0"/>
<dbReference type="STRING" id="84645.A0A498N0F0"/>
<comment type="caution">
    <text evidence="2">The sequence shown here is derived from an EMBL/GenBank/DDBJ whole genome shotgun (WGS) entry which is preliminary data.</text>
</comment>
<evidence type="ECO:0000313" key="2">
    <source>
        <dbReference type="EMBL" id="RXN22257.1"/>
    </source>
</evidence>
<proteinExistence type="predicted"/>